<dbReference type="InterPro" id="IPR029063">
    <property type="entry name" value="SAM-dependent_MTases_sf"/>
</dbReference>
<evidence type="ECO:0000256" key="1">
    <source>
        <dbReference type="ARBA" id="ARBA00022603"/>
    </source>
</evidence>
<dbReference type="Proteomes" id="UP000075243">
    <property type="component" value="Chromosome 2"/>
</dbReference>
<dbReference type="SUPFAM" id="SSF53335">
    <property type="entry name" value="S-adenosyl-L-methionine-dependent methyltransferases"/>
    <property type="match status" value="1"/>
</dbReference>
<evidence type="ECO:0000256" key="2">
    <source>
        <dbReference type="ARBA" id="ARBA00022679"/>
    </source>
</evidence>
<keyword evidence="3" id="KW-0949">S-adenosyl-L-methionine</keyword>
<dbReference type="OMA" id="NRFREYQ"/>
<protein>
    <submittedName>
        <fullName evidence="6">Isoflavone-7-O-methyltransferase 8</fullName>
    </submittedName>
</protein>
<dbReference type="AlphaFoldDB" id="A0A151U5J6"/>
<dbReference type="InterPro" id="IPR036390">
    <property type="entry name" value="WH_DNA-bd_sf"/>
</dbReference>
<dbReference type="PANTHER" id="PTHR11746">
    <property type="entry name" value="O-METHYLTRANSFERASE"/>
    <property type="match status" value="1"/>
</dbReference>
<dbReference type="InterPro" id="IPR016461">
    <property type="entry name" value="COMT-like"/>
</dbReference>
<evidence type="ECO:0000259" key="5">
    <source>
        <dbReference type="Pfam" id="PF08100"/>
    </source>
</evidence>
<gene>
    <name evidence="6" type="ORF">KK1_007282</name>
</gene>
<feature type="domain" description="O-methyltransferase C-terminal" evidence="4">
    <location>
        <begin position="105"/>
        <end position="171"/>
    </location>
</feature>
<dbReference type="InterPro" id="IPR036388">
    <property type="entry name" value="WH-like_DNA-bd_sf"/>
</dbReference>
<dbReference type="SUPFAM" id="SSF46785">
    <property type="entry name" value="Winged helix' DNA-binding domain"/>
    <property type="match status" value="1"/>
</dbReference>
<keyword evidence="7" id="KW-1185">Reference proteome</keyword>
<dbReference type="GO" id="GO:0008757">
    <property type="term" value="F:S-adenosylmethionine-dependent methyltransferase activity"/>
    <property type="evidence" value="ECO:0007669"/>
    <property type="project" value="UniProtKB-ARBA"/>
</dbReference>
<evidence type="ECO:0000256" key="3">
    <source>
        <dbReference type="ARBA" id="ARBA00022691"/>
    </source>
</evidence>
<dbReference type="InterPro" id="IPR001077">
    <property type="entry name" value="COMT_C"/>
</dbReference>
<accession>A0A151U5J6</accession>
<keyword evidence="2" id="KW-0808">Transferase</keyword>
<name>A0A151U5J6_CAJCA</name>
<dbReference type="Pfam" id="PF00891">
    <property type="entry name" value="Methyltransf_2"/>
    <property type="match status" value="1"/>
</dbReference>
<evidence type="ECO:0000313" key="7">
    <source>
        <dbReference type="Proteomes" id="UP000075243"/>
    </source>
</evidence>
<dbReference type="GO" id="GO:0008171">
    <property type="term" value="F:O-methyltransferase activity"/>
    <property type="evidence" value="ECO:0007669"/>
    <property type="project" value="InterPro"/>
</dbReference>
<dbReference type="InterPro" id="IPR012967">
    <property type="entry name" value="COMT_dimerisation"/>
</dbReference>
<sequence>MQASAHLRPICLKWAIQLGIPDIISNHDKPITLSELVSALQIPPAKGCFVHRFMRFLAHNGIFDIHEGQEDDHELITYALTPASKLLLSGTDHCLASMVLFTTSDPDMNSIVDVGGGTGTVARFINEAFPKLECNVFDLPEVVENLTGANNLSFVGGDMFKSIPQADAVIYTQGTNILLISFGK</sequence>
<evidence type="ECO:0000313" key="6">
    <source>
        <dbReference type="EMBL" id="KYP74596.1"/>
    </source>
</evidence>
<dbReference type="EMBL" id="CM003604">
    <property type="protein sequence ID" value="KYP74596.1"/>
    <property type="molecule type" value="Genomic_DNA"/>
</dbReference>
<dbReference type="Gene3D" id="3.40.50.150">
    <property type="entry name" value="Vaccinia Virus protein VP39"/>
    <property type="match status" value="1"/>
</dbReference>
<reference evidence="6 7" key="1">
    <citation type="journal article" date="2012" name="Nat. Biotechnol.">
        <title>Draft genome sequence of pigeonpea (Cajanus cajan), an orphan legume crop of resource-poor farmers.</title>
        <authorList>
            <person name="Varshney R.K."/>
            <person name="Chen W."/>
            <person name="Li Y."/>
            <person name="Bharti A.K."/>
            <person name="Saxena R.K."/>
            <person name="Schlueter J.A."/>
            <person name="Donoghue M.T."/>
            <person name="Azam S."/>
            <person name="Fan G."/>
            <person name="Whaley A.M."/>
            <person name="Farmer A.D."/>
            <person name="Sheridan J."/>
            <person name="Iwata A."/>
            <person name="Tuteja R."/>
            <person name="Penmetsa R.V."/>
            <person name="Wu W."/>
            <person name="Upadhyaya H.D."/>
            <person name="Yang S.P."/>
            <person name="Shah T."/>
            <person name="Saxena K.B."/>
            <person name="Michael T."/>
            <person name="McCombie W.R."/>
            <person name="Yang B."/>
            <person name="Zhang G."/>
            <person name="Yang H."/>
            <person name="Wang J."/>
            <person name="Spillane C."/>
            <person name="Cook D.R."/>
            <person name="May G.D."/>
            <person name="Xu X."/>
            <person name="Jackson S.A."/>
        </authorList>
    </citation>
    <scope>NUCLEOTIDE SEQUENCE [LARGE SCALE GENOMIC DNA]</scope>
    <source>
        <strain evidence="7">cv. Asha</strain>
    </source>
</reference>
<feature type="domain" description="O-methyltransferase dimerisation" evidence="5">
    <location>
        <begin position="4"/>
        <end position="89"/>
    </location>
</feature>
<keyword evidence="1" id="KW-0489">Methyltransferase</keyword>
<dbReference type="PROSITE" id="PS51683">
    <property type="entry name" value="SAM_OMT_II"/>
    <property type="match status" value="1"/>
</dbReference>
<dbReference type="GO" id="GO:0046983">
    <property type="term" value="F:protein dimerization activity"/>
    <property type="evidence" value="ECO:0007669"/>
    <property type="project" value="InterPro"/>
</dbReference>
<dbReference type="Gramene" id="C.cajan_07081.t">
    <property type="protein sequence ID" value="C.cajan_07081.t"/>
    <property type="gene ID" value="C.cajan_07081"/>
</dbReference>
<dbReference type="Gene3D" id="1.10.10.10">
    <property type="entry name" value="Winged helix-like DNA-binding domain superfamily/Winged helix DNA-binding domain"/>
    <property type="match status" value="1"/>
</dbReference>
<dbReference type="Pfam" id="PF08100">
    <property type="entry name" value="Dimerisation"/>
    <property type="match status" value="1"/>
</dbReference>
<dbReference type="GO" id="GO:0032259">
    <property type="term" value="P:methylation"/>
    <property type="evidence" value="ECO:0007669"/>
    <property type="project" value="UniProtKB-KW"/>
</dbReference>
<proteinExistence type="predicted"/>
<evidence type="ECO:0000259" key="4">
    <source>
        <dbReference type="Pfam" id="PF00891"/>
    </source>
</evidence>
<organism evidence="6 7">
    <name type="scientific">Cajanus cajan</name>
    <name type="common">Pigeon pea</name>
    <name type="synonym">Cajanus indicus</name>
    <dbReference type="NCBI Taxonomy" id="3821"/>
    <lineage>
        <taxon>Eukaryota</taxon>
        <taxon>Viridiplantae</taxon>
        <taxon>Streptophyta</taxon>
        <taxon>Embryophyta</taxon>
        <taxon>Tracheophyta</taxon>
        <taxon>Spermatophyta</taxon>
        <taxon>Magnoliopsida</taxon>
        <taxon>eudicotyledons</taxon>
        <taxon>Gunneridae</taxon>
        <taxon>Pentapetalae</taxon>
        <taxon>rosids</taxon>
        <taxon>fabids</taxon>
        <taxon>Fabales</taxon>
        <taxon>Fabaceae</taxon>
        <taxon>Papilionoideae</taxon>
        <taxon>50 kb inversion clade</taxon>
        <taxon>NPAAA clade</taxon>
        <taxon>indigoferoid/millettioid clade</taxon>
        <taxon>Phaseoleae</taxon>
        <taxon>Cajanus</taxon>
    </lineage>
</organism>